<dbReference type="PANTHER" id="PTHR11601:SF34">
    <property type="entry name" value="CYSTEINE DESULFURASE"/>
    <property type="match status" value="1"/>
</dbReference>
<dbReference type="PIRSF" id="PIRSF005572">
    <property type="entry name" value="NifS"/>
    <property type="match status" value="1"/>
</dbReference>
<comment type="cofactor">
    <cofactor evidence="1 10">
        <name>pyridoxal 5'-phosphate</name>
        <dbReference type="ChEBI" id="CHEBI:597326"/>
    </cofactor>
</comment>
<evidence type="ECO:0000256" key="7">
    <source>
        <dbReference type="ARBA" id="ARBA00023004"/>
    </source>
</evidence>
<accession>A0AAX3WXZ6</accession>
<name>A0AAX3WXZ6_9BACI</name>
<evidence type="ECO:0000256" key="5">
    <source>
        <dbReference type="ARBA" id="ARBA00022723"/>
    </source>
</evidence>
<dbReference type="InterPro" id="IPR016454">
    <property type="entry name" value="Cysteine_dSase"/>
</dbReference>
<evidence type="ECO:0000256" key="9">
    <source>
        <dbReference type="ARBA" id="ARBA00050776"/>
    </source>
</evidence>
<feature type="domain" description="Aminotransferase class V" evidence="11">
    <location>
        <begin position="5"/>
        <end position="371"/>
    </location>
</feature>
<dbReference type="InterPro" id="IPR015422">
    <property type="entry name" value="PyrdxlP-dep_Trfase_small"/>
</dbReference>
<evidence type="ECO:0000256" key="2">
    <source>
        <dbReference type="ARBA" id="ARBA00006490"/>
    </source>
</evidence>
<dbReference type="Pfam" id="PF00266">
    <property type="entry name" value="Aminotran_5"/>
    <property type="match status" value="1"/>
</dbReference>
<evidence type="ECO:0000256" key="8">
    <source>
        <dbReference type="ARBA" id="ARBA00023014"/>
    </source>
</evidence>
<dbReference type="InterPro" id="IPR015424">
    <property type="entry name" value="PyrdxlP-dep_Trfase"/>
</dbReference>
<keyword evidence="5" id="KW-0479">Metal-binding</keyword>
<dbReference type="PROSITE" id="PS00595">
    <property type="entry name" value="AA_TRANSFER_CLASS_5"/>
    <property type="match status" value="1"/>
</dbReference>
<proteinExistence type="inferred from homology"/>
<evidence type="ECO:0000256" key="10">
    <source>
        <dbReference type="RuleBase" id="RU004504"/>
    </source>
</evidence>
<evidence type="ECO:0000259" key="11">
    <source>
        <dbReference type="Pfam" id="PF00266"/>
    </source>
</evidence>
<dbReference type="InterPro" id="IPR000192">
    <property type="entry name" value="Aminotrans_V_dom"/>
</dbReference>
<evidence type="ECO:0000313" key="12">
    <source>
        <dbReference type="EMBL" id="WHY52547.1"/>
    </source>
</evidence>
<dbReference type="Gene3D" id="1.10.260.50">
    <property type="match status" value="1"/>
</dbReference>
<evidence type="ECO:0000256" key="1">
    <source>
        <dbReference type="ARBA" id="ARBA00001933"/>
    </source>
</evidence>
<dbReference type="FunFam" id="3.40.640.10:FF:000084">
    <property type="entry name" value="IscS-like cysteine desulfurase"/>
    <property type="match status" value="1"/>
</dbReference>
<comment type="similarity">
    <text evidence="2">Belongs to the class-V pyridoxal-phosphate-dependent aminotransferase family. NifS/IscS subfamily.</text>
</comment>
<evidence type="ECO:0000256" key="6">
    <source>
        <dbReference type="ARBA" id="ARBA00022898"/>
    </source>
</evidence>
<dbReference type="GO" id="GO:0051536">
    <property type="term" value="F:iron-sulfur cluster binding"/>
    <property type="evidence" value="ECO:0007669"/>
    <property type="project" value="UniProtKB-KW"/>
</dbReference>
<dbReference type="RefSeq" id="WP_283870977.1">
    <property type="nucleotide sequence ID" value="NZ_CP126101.1"/>
</dbReference>
<dbReference type="Proteomes" id="UP001178322">
    <property type="component" value="Chromosome"/>
</dbReference>
<keyword evidence="6" id="KW-0663">Pyridoxal phosphate</keyword>
<dbReference type="Gene3D" id="3.90.1150.10">
    <property type="entry name" value="Aspartate Aminotransferase, domain 1"/>
    <property type="match status" value="1"/>
</dbReference>
<comment type="catalytic activity">
    <reaction evidence="9">
        <text>(sulfur carrier)-H + L-cysteine = (sulfur carrier)-SH + L-alanine</text>
        <dbReference type="Rhea" id="RHEA:43892"/>
        <dbReference type="Rhea" id="RHEA-COMP:14737"/>
        <dbReference type="Rhea" id="RHEA-COMP:14739"/>
        <dbReference type="ChEBI" id="CHEBI:29917"/>
        <dbReference type="ChEBI" id="CHEBI:35235"/>
        <dbReference type="ChEBI" id="CHEBI:57972"/>
        <dbReference type="ChEBI" id="CHEBI:64428"/>
        <dbReference type="EC" id="2.8.1.7"/>
    </reaction>
</comment>
<organism evidence="12 13">
    <name type="scientific">Lysinibacillus pakistanensis</name>
    <dbReference type="NCBI Taxonomy" id="759811"/>
    <lineage>
        <taxon>Bacteria</taxon>
        <taxon>Bacillati</taxon>
        <taxon>Bacillota</taxon>
        <taxon>Bacilli</taxon>
        <taxon>Bacillales</taxon>
        <taxon>Bacillaceae</taxon>
        <taxon>Lysinibacillus</taxon>
    </lineage>
</organism>
<dbReference type="EC" id="2.8.1.7" evidence="3"/>
<protein>
    <recommendedName>
        <fullName evidence="3">cysteine desulfurase</fullName>
        <ecNumber evidence="3">2.8.1.7</ecNumber>
    </recommendedName>
</protein>
<reference evidence="12" key="1">
    <citation type="submission" date="2023-05" db="EMBL/GenBank/DDBJ databases">
        <title>Comparative genomics of Bacillaceae isolates and their secondary metabolite potential.</title>
        <authorList>
            <person name="Song L."/>
            <person name="Nielsen L.J."/>
            <person name="Mohite O."/>
            <person name="Xu X."/>
            <person name="Weber T."/>
            <person name="Kovacs A.T."/>
        </authorList>
    </citation>
    <scope>NUCLEOTIDE SEQUENCE</scope>
    <source>
        <strain evidence="12">LY1</strain>
    </source>
</reference>
<dbReference type="InterPro" id="IPR020578">
    <property type="entry name" value="Aminotrans_V_PyrdxlP_BS"/>
</dbReference>
<keyword evidence="7" id="KW-0408">Iron</keyword>
<evidence type="ECO:0000256" key="3">
    <source>
        <dbReference type="ARBA" id="ARBA00012239"/>
    </source>
</evidence>
<dbReference type="Gene3D" id="3.40.640.10">
    <property type="entry name" value="Type I PLP-dependent aspartate aminotransferase-like (Major domain)"/>
    <property type="match status" value="1"/>
</dbReference>
<sequence>MIGRYFDYNATTPLREEVASTMIENIMLFGNPSSTHSFGQLAKLKMEEARLHVATLINAEETDIFFTSGGTESINTALKGHFLSNDKCPFHIITSKIEHAATLEVCRYLSTLGAEITYLPVDTNGFIAIEDLKNAIQENTALVSIMFANNEIGSIQPIQEMVRVVKNINSNIIFHVDAVQVIGKIQIDVRDLGVDALSMAAHKIYGPKGTGALYLKNGERKLDQLLHGGGQEKGFRGGTENLLAIIGFGKACEMAKEELKQNANKIIALRSYFLDKLENSIEHYEINGPVLGEDLLQNTINISFLNIRAEALAVLLSQTYGIAVSIGSACSADKANLSHVLLALGLSEDRIKSSIRISFGNYTDYKDIDYFMESLKASVNRLRSMLPVG</sequence>
<dbReference type="GO" id="GO:0046872">
    <property type="term" value="F:metal ion binding"/>
    <property type="evidence" value="ECO:0007669"/>
    <property type="project" value="UniProtKB-KW"/>
</dbReference>
<keyword evidence="8" id="KW-0411">Iron-sulfur</keyword>
<dbReference type="GO" id="GO:0031071">
    <property type="term" value="F:cysteine desulfurase activity"/>
    <property type="evidence" value="ECO:0007669"/>
    <property type="project" value="UniProtKB-EC"/>
</dbReference>
<dbReference type="InterPro" id="IPR015421">
    <property type="entry name" value="PyrdxlP-dep_Trfase_major"/>
</dbReference>
<dbReference type="EMBL" id="CP126101">
    <property type="protein sequence ID" value="WHY52547.1"/>
    <property type="molecule type" value="Genomic_DNA"/>
</dbReference>
<dbReference type="PANTHER" id="PTHR11601">
    <property type="entry name" value="CYSTEINE DESULFURYLASE FAMILY MEMBER"/>
    <property type="match status" value="1"/>
</dbReference>
<dbReference type="SUPFAM" id="SSF53383">
    <property type="entry name" value="PLP-dependent transferases"/>
    <property type="match status" value="1"/>
</dbReference>
<evidence type="ECO:0000313" key="13">
    <source>
        <dbReference type="Proteomes" id="UP001178322"/>
    </source>
</evidence>
<gene>
    <name evidence="12" type="ORF">QNH24_04750</name>
</gene>
<evidence type="ECO:0000256" key="4">
    <source>
        <dbReference type="ARBA" id="ARBA00022679"/>
    </source>
</evidence>
<keyword evidence="4" id="KW-0808">Transferase</keyword>
<dbReference type="AlphaFoldDB" id="A0AAX3WXZ6"/>